<organism evidence="3 4">
    <name type="scientific">Undibacterium arcticum</name>
    <dbReference type="NCBI Taxonomy" id="1762892"/>
    <lineage>
        <taxon>Bacteria</taxon>
        <taxon>Pseudomonadati</taxon>
        <taxon>Pseudomonadota</taxon>
        <taxon>Betaproteobacteria</taxon>
        <taxon>Burkholderiales</taxon>
        <taxon>Oxalobacteraceae</taxon>
        <taxon>Undibacterium</taxon>
    </lineage>
</organism>
<accession>A0ABV7F7A4</accession>
<protein>
    <submittedName>
        <fullName evidence="3">Enoyl-CoA hydratase-related protein</fullName>
    </submittedName>
</protein>
<dbReference type="SUPFAM" id="SSF52096">
    <property type="entry name" value="ClpP/crotonase"/>
    <property type="match status" value="1"/>
</dbReference>
<dbReference type="PROSITE" id="PS00166">
    <property type="entry name" value="ENOYL_COA_HYDRATASE"/>
    <property type="match status" value="1"/>
</dbReference>
<keyword evidence="2" id="KW-1133">Transmembrane helix</keyword>
<name>A0ABV7F7A4_9BURK</name>
<keyword evidence="2" id="KW-0472">Membrane</keyword>
<sequence>MHEARELVQGLLDCDKPIVSAINGAAVGAGLAVALLADISIAARKASWSTVVWRPTGCSRKHWRLLRASLRVARRRRCIPSGH</sequence>
<evidence type="ECO:0000256" key="1">
    <source>
        <dbReference type="RuleBase" id="RU003707"/>
    </source>
</evidence>
<evidence type="ECO:0000313" key="3">
    <source>
        <dbReference type="EMBL" id="MFC3110994.1"/>
    </source>
</evidence>
<dbReference type="EMBL" id="JBHRTP010000095">
    <property type="protein sequence ID" value="MFC3110994.1"/>
    <property type="molecule type" value="Genomic_DNA"/>
</dbReference>
<comment type="similarity">
    <text evidence="1">Belongs to the enoyl-CoA hydratase/isomerase family.</text>
</comment>
<dbReference type="Proteomes" id="UP001595530">
    <property type="component" value="Unassembled WGS sequence"/>
</dbReference>
<reference evidence="4" key="1">
    <citation type="journal article" date="2019" name="Int. J. Syst. Evol. Microbiol.">
        <title>The Global Catalogue of Microorganisms (GCM) 10K type strain sequencing project: providing services to taxonomists for standard genome sequencing and annotation.</title>
        <authorList>
            <consortium name="The Broad Institute Genomics Platform"/>
            <consortium name="The Broad Institute Genome Sequencing Center for Infectious Disease"/>
            <person name="Wu L."/>
            <person name="Ma J."/>
        </authorList>
    </citation>
    <scope>NUCLEOTIDE SEQUENCE [LARGE SCALE GENOMIC DNA]</scope>
    <source>
        <strain evidence="4">KCTC 42986</strain>
    </source>
</reference>
<dbReference type="RefSeq" id="WP_390329022.1">
    <property type="nucleotide sequence ID" value="NZ_JBHRTP010000095.1"/>
</dbReference>
<comment type="caution">
    <text evidence="3">The sequence shown here is derived from an EMBL/GenBank/DDBJ whole genome shotgun (WGS) entry which is preliminary data.</text>
</comment>
<dbReference type="InterPro" id="IPR018376">
    <property type="entry name" value="Enoyl-CoA_hyd/isom_CS"/>
</dbReference>
<dbReference type="Pfam" id="PF00378">
    <property type="entry name" value="ECH_1"/>
    <property type="match status" value="1"/>
</dbReference>
<evidence type="ECO:0000256" key="2">
    <source>
        <dbReference type="SAM" id="Phobius"/>
    </source>
</evidence>
<proteinExistence type="inferred from homology"/>
<dbReference type="InterPro" id="IPR029045">
    <property type="entry name" value="ClpP/crotonase-like_dom_sf"/>
</dbReference>
<keyword evidence="2" id="KW-0812">Transmembrane</keyword>
<dbReference type="Gene3D" id="3.90.226.10">
    <property type="entry name" value="2-enoyl-CoA Hydratase, Chain A, domain 1"/>
    <property type="match status" value="1"/>
</dbReference>
<gene>
    <name evidence="3" type="ORF">ACFOFO_24085</name>
</gene>
<keyword evidence="4" id="KW-1185">Reference proteome</keyword>
<evidence type="ECO:0000313" key="4">
    <source>
        <dbReference type="Proteomes" id="UP001595530"/>
    </source>
</evidence>
<dbReference type="InterPro" id="IPR001753">
    <property type="entry name" value="Enoyl-CoA_hydra/iso"/>
</dbReference>
<feature type="transmembrane region" description="Helical" evidence="2">
    <location>
        <begin position="18"/>
        <end position="37"/>
    </location>
</feature>